<evidence type="ECO:0000313" key="7">
    <source>
        <dbReference type="EMBL" id="KHS56662.1"/>
    </source>
</evidence>
<feature type="binding site" evidence="6">
    <location>
        <position position="133"/>
    </location>
    <ligand>
        <name>NAD(+)</name>
        <dbReference type="ChEBI" id="CHEBI:57540"/>
    </ligand>
</feature>
<keyword evidence="4 6" id="KW-0520">NAD</keyword>
<protein>
    <recommendedName>
        <fullName evidence="6">NAD kinase</fullName>
        <ecNumber evidence="6">2.7.1.23</ecNumber>
    </recommendedName>
    <alternativeName>
        <fullName evidence="6">ATP-dependent NAD kinase</fullName>
    </alternativeName>
</protein>
<evidence type="ECO:0000256" key="4">
    <source>
        <dbReference type="ARBA" id="ARBA00023027"/>
    </source>
</evidence>
<dbReference type="InterPro" id="IPR017438">
    <property type="entry name" value="ATP-NAD_kinase_N"/>
</dbReference>
<keyword evidence="6" id="KW-0067">ATP-binding</keyword>
<evidence type="ECO:0000256" key="2">
    <source>
        <dbReference type="ARBA" id="ARBA00022777"/>
    </source>
</evidence>
<feature type="binding site" evidence="6">
    <location>
        <position position="160"/>
    </location>
    <ligand>
        <name>NAD(+)</name>
        <dbReference type="ChEBI" id="CHEBI:57540"/>
    </ligand>
</feature>
<comment type="function">
    <text evidence="6">Involved in the regulation of the intracellular balance of NAD and NADP, and is a key enzyme in the biosynthesis of NADP. Catalyzes specifically the phosphorylation on 2'-hydroxyl of the adenosine moiety of NAD to yield NADP.</text>
</comment>
<dbReference type="HAMAP" id="MF_00361">
    <property type="entry name" value="NAD_kinase"/>
    <property type="match status" value="1"/>
</dbReference>
<feature type="active site" description="Proton acceptor" evidence="6">
    <location>
        <position position="50"/>
    </location>
</feature>
<gene>
    <name evidence="6" type="primary">nadK</name>
    <name evidence="7" type="ORF">QX51_11785</name>
</gene>
<dbReference type="STRING" id="1577792.QX51_11785"/>
<dbReference type="InterPro" id="IPR002504">
    <property type="entry name" value="NADK"/>
</dbReference>
<comment type="catalytic activity">
    <reaction evidence="5 6">
        <text>NAD(+) + ATP = ADP + NADP(+) + H(+)</text>
        <dbReference type="Rhea" id="RHEA:18629"/>
        <dbReference type="ChEBI" id="CHEBI:15378"/>
        <dbReference type="ChEBI" id="CHEBI:30616"/>
        <dbReference type="ChEBI" id="CHEBI:57540"/>
        <dbReference type="ChEBI" id="CHEBI:58349"/>
        <dbReference type="ChEBI" id="CHEBI:456216"/>
        <dbReference type="EC" id="2.7.1.23"/>
    </reaction>
</comment>
<feature type="binding site" evidence="6">
    <location>
        <begin position="123"/>
        <end position="124"/>
    </location>
    <ligand>
        <name>NAD(+)</name>
        <dbReference type="ChEBI" id="CHEBI:57540"/>
    </ligand>
</feature>
<feature type="binding site" evidence="6">
    <location>
        <begin position="50"/>
        <end position="51"/>
    </location>
    <ligand>
        <name>NAD(+)</name>
        <dbReference type="ChEBI" id="CHEBI:57540"/>
    </ligand>
</feature>
<dbReference type="GO" id="GO:0051287">
    <property type="term" value="F:NAD binding"/>
    <property type="evidence" value="ECO:0007669"/>
    <property type="project" value="UniProtKB-ARBA"/>
</dbReference>
<dbReference type="InterPro" id="IPR017437">
    <property type="entry name" value="ATP-NAD_kinase_PpnK-typ_C"/>
</dbReference>
<reference evidence="7 8" key="1">
    <citation type="submission" date="2014-12" db="EMBL/GenBank/DDBJ databases">
        <title>Draft genome sequence of Terrisporobacter sp. 08-306576, isolated from the blood culture of a bacteremia patient.</title>
        <authorList>
            <person name="Lund L.C."/>
            <person name="Sydenham T.V."/>
            <person name="Hogh S.V."/>
            <person name="Skov M.N."/>
            <person name="Kemp M."/>
            <person name="Justesen U.S."/>
        </authorList>
    </citation>
    <scope>NUCLEOTIDE SEQUENCE [LARGE SCALE GENOMIC DNA]</scope>
    <source>
        <strain evidence="7 8">08-306576</strain>
    </source>
</reference>
<dbReference type="GO" id="GO:0046872">
    <property type="term" value="F:metal ion binding"/>
    <property type="evidence" value="ECO:0007669"/>
    <property type="project" value="UniProtKB-UniRule"/>
</dbReference>
<proteinExistence type="inferred from homology"/>
<dbReference type="GO" id="GO:0003951">
    <property type="term" value="F:NAD+ kinase activity"/>
    <property type="evidence" value="ECO:0007669"/>
    <property type="project" value="UniProtKB-UniRule"/>
</dbReference>
<keyword evidence="3 6" id="KW-0521">NADP</keyword>
<dbReference type="EC" id="2.7.1.23" evidence="6"/>
<name>A0A0B3W2T2_9FIRM</name>
<comment type="similarity">
    <text evidence="6">Belongs to the NAD kinase family.</text>
</comment>
<dbReference type="GO" id="GO:0005524">
    <property type="term" value="F:ATP binding"/>
    <property type="evidence" value="ECO:0007669"/>
    <property type="project" value="UniProtKB-KW"/>
</dbReference>
<keyword evidence="2 6" id="KW-0418">Kinase</keyword>
<comment type="cofactor">
    <cofactor evidence="6">
        <name>a divalent metal cation</name>
        <dbReference type="ChEBI" id="CHEBI:60240"/>
    </cofactor>
</comment>
<dbReference type="GO" id="GO:0006741">
    <property type="term" value="P:NADP+ biosynthetic process"/>
    <property type="evidence" value="ECO:0007669"/>
    <property type="project" value="UniProtKB-UniRule"/>
</dbReference>
<evidence type="ECO:0000256" key="1">
    <source>
        <dbReference type="ARBA" id="ARBA00022679"/>
    </source>
</evidence>
<keyword evidence="6" id="KW-0963">Cytoplasm</keyword>
<dbReference type="GO" id="GO:0019674">
    <property type="term" value="P:NAD+ metabolic process"/>
    <property type="evidence" value="ECO:0007669"/>
    <property type="project" value="InterPro"/>
</dbReference>
<dbReference type="RefSeq" id="WP_039680113.1">
    <property type="nucleotide sequence ID" value="NZ_JAWGXO010000013.1"/>
</dbReference>
<dbReference type="GO" id="GO:0005737">
    <property type="term" value="C:cytoplasm"/>
    <property type="evidence" value="ECO:0007669"/>
    <property type="project" value="UniProtKB-SubCell"/>
</dbReference>
<evidence type="ECO:0000313" key="8">
    <source>
        <dbReference type="Proteomes" id="UP000031189"/>
    </source>
</evidence>
<dbReference type="Pfam" id="PF20143">
    <property type="entry name" value="NAD_kinase_C"/>
    <property type="match status" value="1"/>
</dbReference>
<dbReference type="Proteomes" id="UP000031189">
    <property type="component" value="Unassembled WGS sequence"/>
</dbReference>
<keyword evidence="1 6" id="KW-0808">Transferase</keyword>
<comment type="subcellular location">
    <subcellularLocation>
        <location evidence="6">Cytoplasm</location>
    </subcellularLocation>
</comment>
<evidence type="ECO:0000256" key="5">
    <source>
        <dbReference type="ARBA" id="ARBA00047925"/>
    </source>
</evidence>
<feature type="binding site" evidence="6">
    <location>
        <position position="152"/>
    </location>
    <ligand>
        <name>NAD(+)</name>
        <dbReference type="ChEBI" id="CHEBI:57540"/>
    </ligand>
</feature>
<dbReference type="EMBL" id="JWHR01000109">
    <property type="protein sequence ID" value="KHS56662.1"/>
    <property type="molecule type" value="Genomic_DNA"/>
</dbReference>
<dbReference type="AlphaFoldDB" id="A0A0B3W2T2"/>
<dbReference type="Gene3D" id="2.60.200.30">
    <property type="entry name" value="Probable inorganic polyphosphate/atp-NAD kinase, domain 2"/>
    <property type="match status" value="1"/>
</dbReference>
<dbReference type="Gene3D" id="3.40.50.10330">
    <property type="entry name" value="Probable inorganic polyphosphate/atp-NAD kinase, domain 1"/>
    <property type="match status" value="1"/>
</dbReference>
<dbReference type="PANTHER" id="PTHR20275:SF0">
    <property type="entry name" value="NAD KINASE"/>
    <property type="match status" value="1"/>
</dbReference>
<dbReference type="InterPro" id="IPR016064">
    <property type="entry name" value="NAD/diacylglycerol_kinase_sf"/>
</dbReference>
<dbReference type="Pfam" id="PF01513">
    <property type="entry name" value="NAD_kinase"/>
    <property type="match status" value="1"/>
</dbReference>
<comment type="caution">
    <text evidence="6">Lacks conserved residue(s) required for the propagation of feature annotation.</text>
</comment>
<dbReference type="PANTHER" id="PTHR20275">
    <property type="entry name" value="NAD KINASE"/>
    <property type="match status" value="1"/>
</dbReference>
<accession>A0A0B3W2T2</accession>
<dbReference type="SUPFAM" id="SSF111331">
    <property type="entry name" value="NAD kinase/diacylglycerol kinase-like"/>
    <property type="match status" value="1"/>
</dbReference>
<organism evidence="7 8">
    <name type="scientific">Terrisporobacter othiniensis</name>
    <dbReference type="NCBI Taxonomy" id="1577792"/>
    <lineage>
        <taxon>Bacteria</taxon>
        <taxon>Bacillati</taxon>
        <taxon>Bacillota</taxon>
        <taxon>Clostridia</taxon>
        <taxon>Peptostreptococcales</taxon>
        <taxon>Peptostreptococcaceae</taxon>
        <taxon>Terrisporobacter</taxon>
    </lineage>
</organism>
<sequence length="266" mass="29562">MGRIVTINSNKVQRSLDTRKLLHKKLIEVGFDVDYEYNPEAELIISIGGDGCFLQTIRDYNLPNVPLVGINTGHLGFFPDISPKDIDIFIQSYLEGDYITQELPLLQAKVTTSDGCCNIFGINEAVVKGDKSRTIHLKLDINNKRVQNFSGDGLIISTSAGSTAYNYAVGGSIVDTSLNVIQVAPISPINTNAYRCFTSSIICSHDSIVNVSPECEFENSTLVVVDGLEYNFKEIDNISLSISDRKIKLLRTSNYEFWSRVCEKFL</sequence>
<keyword evidence="8" id="KW-1185">Reference proteome</keyword>
<evidence type="ECO:0000256" key="3">
    <source>
        <dbReference type="ARBA" id="ARBA00022857"/>
    </source>
</evidence>
<dbReference type="OrthoDB" id="9774737at2"/>
<keyword evidence="6" id="KW-0547">Nucleotide-binding</keyword>
<evidence type="ECO:0000256" key="6">
    <source>
        <dbReference type="HAMAP-Rule" id="MF_00361"/>
    </source>
</evidence>
<comment type="caution">
    <text evidence="7">The sequence shown here is derived from an EMBL/GenBank/DDBJ whole genome shotgun (WGS) entry which is preliminary data.</text>
</comment>